<proteinExistence type="predicted"/>
<dbReference type="STRING" id="763407.A0A167K5C5"/>
<dbReference type="CDD" id="cd10951">
    <property type="entry name" value="CE4_ClCDA_like"/>
    <property type="match status" value="1"/>
</dbReference>
<feature type="domain" description="NodB homology" evidence="6">
    <location>
        <begin position="32"/>
        <end position="230"/>
    </location>
</feature>
<organism evidence="7 8">
    <name type="scientific">Phycomyces blakesleeanus (strain ATCC 8743b / DSM 1359 / FGSC 10004 / NBRC 33097 / NRRL 1555)</name>
    <dbReference type="NCBI Taxonomy" id="763407"/>
    <lineage>
        <taxon>Eukaryota</taxon>
        <taxon>Fungi</taxon>
        <taxon>Fungi incertae sedis</taxon>
        <taxon>Mucoromycota</taxon>
        <taxon>Mucoromycotina</taxon>
        <taxon>Mucoromycetes</taxon>
        <taxon>Mucorales</taxon>
        <taxon>Phycomycetaceae</taxon>
        <taxon>Phycomyces</taxon>
    </lineage>
</organism>
<dbReference type="AlphaFoldDB" id="A0A167K5C5"/>
<dbReference type="EMBL" id="KV441024">
    <property type="protein sequence ID" value="OAD67316.1"/>
    <property type="molecule type" value="Genomic_DNA"/>
</dbReference>
<dbReference type="VEuPathDB" id="FungiDB:PHYBLDRAFT_63683"/>
<dbReference type="RefSeq" id="XP_018285356.1">
    <property type="nucleotide sequence ID" value="XM_018441156.1"/>
</dbReference>
<keyword evidence="3" id="KW-0732">Signal</keyword>
<keyword evidence="8" id="KW-1185">Reference proteome</keyword>
<dbReference type="PROSITE" id="PS51677">
    <property type="entry name" value="NODB"/>
    <property type="match status" value="1"/>
</dbReference>
<evidence type="ECO:0000256" key="2">
    <source>
        <dbReference type="ARBA" id="ARBA00022723"/>
    </source>
</evidence>
<evidence type="ECO:0000313" key="8">
    <source>
        <dbReference type="Proteomes" id="UP000077315"/>
    </source>
</evidence>
<dbReference type="GeneID" id="29002062"/>
<evidence type="ECO:0000256" key="3">
    <source>
        <dbReference type="ARBA" id="ARBA00022729"/>
    </source>
</evidence>
<dbReference type="Gene3D" id="3.20.20.370">
    <property type="entry name" value="Glycoside hydrolase/deacetylase"/>
    <property type="match status" value="1"/>
</dbReference>
<reference evidence="8" key="1">
    <citation type="submission" date="2015-06" db="EMBL/GenBank/DDBJ databases">
        <title>Expansion of signal transduction pathways in fungi by whole-genome duplication.</title>
        <authorList>
            <consortium name="DOE Joint Genome Institute"/>
            <person name="Corrochano L.M."/>
            <person name="Kuo A."/>
            <person name="Marcet-Houben M."/>
            <person name="Polaino S."/>
            <person name="Salamov A."/>
            <person name="Villalobos J.M."/>
            <person name="Alvarez M.I."/>
            <person name="Avalos J."/>
            <person name="Benito E.P."/>
            <person name="Benoit I."/>
            <person name="Burger G."/>
            <person name="Camino L.P."/>
            <person name="Canovas D."/>
            <person name="Cerda-Olmedo E."/>
            <person name="Cheng J.-F."/>
            <person name="Dominguez A."/>
            <person name="Elias M."/>
            <person name="Eslava A.P."/>
            <person name="Glaser F."/>
            <person name="Grimwood J."/>
            <person name="Gutierrez G."/>
            <person name="Heitman J."/>
            <person name="Henrissat B."/>
            <person name="Iturriaga E.A."/>
            <person name="Lang B.F."/>
            <person name="Lavin J.L."/>
            <person name="Lee S."/>
            <person name="Li W."/>
            <person name="Lindquist E."/>
            <person name="Lopez-Garcia S."/>
            <person name="Luque E.M."/>
            <person name="Marcos A.T."/>
            <person name="Martin J."/>
            <person name="McCluskey K."/>
            <person name="Medina H.R."/>
            <person name="Miralles-Duran A."/>
            <person name="Miyazaki A."/>
            <person name="Munoz-Torres E."/>
            <person name="Oguiza J.A."/>
            <person name="Ohm R."/>
            <person name="Olmedo M."/>
            <person name="Orejas M."/>
            <person name="Ortiz-Castellanos L."/>
            <person name="Pisabarro A.G."/>
            <person name="Rodriguez-Romero J."/>
            <person name="Ruiz-Herrera J."/>
            <person name="Ruiz-Vazquez R."/>
            <person name="Sanz C."/>
            <person name="Schackwitz W."/>
            <person name="Schmutz J."/>
            <person name="Shahriari M."/>
            <person name="Shelest E."/>
            <person name="Silva-Franco F."/>
            <person name="Soanes D."/>
            <person name="Syed K."/>
            <person name="Tagua V.G."/>
            <person name="Talbot N.J."/>
            <person name="Thon M."/>
            <person name="De vries R.P."/>
            <person name="Wiebenga A."/>
            <person name="Yadav J.S."/>
            <person name="Braun E.L."/>
            <person name="Baker S."/>
            <person name="Garre V."/>
            <person name="Horwitz B."/>
            <person name="Torres-Martinez S."/>
            <person name="Idnurm A."/>
            <person name="Herrera-Estrella A."/>
            <person name="Gabaldon T."/>
            <person name="Grigoriev I.V."/>
        </authorList>
    </citation>
    <scope>NUCLEOTIDE SEQUENCE [LARGE SCALE GENOMIC DNA]</scope>
    <source>
        <strain evidence="8">NRRL 1555(-)</strain>
    </source>
</reference>
<dbReference type="InterPro" id="IPR002509">
    <property type="entry name" value="NODB_dom"/>
</dbReference>
<evidence type="ECO:0000256" key="5">
    <source>
        <dbReference type="ARBA" id="ARBA00023277"/>
    </source>
</evidence>
<protein>
    <submittedName>
        <fullName evidence="7">Chitin deacetylase</fullName>
    </submittedName>
</protein>
<dbReference type="PANTHER" id="PTHR46471:SF9">
    <property type="entry name" value="CHITIN DEACETYLASE"/>
    <property type="match status" value="1"/>
</dbReference>
<evidence type="ECO:0000259" key="6">
    <source>
        <dbReference type="PROSITE" id="PS51677"/>
    </source>
</evidence>
<keyword evidence="2" id="KW-0479">Metal-binding</keyword>
<dbReference type="PANTHER" id="PTHR46471">
    <property type="entry name" value="CHITIN DEACETYLASE"/>
    <property type="match status" value="1"/>
</dbReference>
<dbReference type="Proteomes" id="UP000077315">
    <property type="component" value="Unassembled WGS sequence"/>
</dbReference>
<dbReference type="OrthoDB" id="2125469at2759"/>
<keyword evidence="4" id="KW-0378">Hydrolase</keyword>
<dbReference type="InterPro" id="IPR011330">
    <property type="entry name" value="Glyco_hydro/deAcase_b/a-brl"/>
</dbReference>
<dbReference type="GO" id="GO:0046872">
    <property type="term" value="F:metal ion binding"/>
    <property type="evidence" value="ECO:0007669"/>
    <property type="project" value="UniProtKB-KW"/>
</dbReference>
<keyword evidence="5" id="KW-0119">Carbohydrate metabolism</keyword>
<dbReference type="Pfam" id="PF01522">
    <property type="entry name" value="Polysacc_deac_1"/>
    <property type="match status" value="1"/>
</dbReference>
<sequence>MVGALFAATATAAPLEARAAKATIYTTCKVPGTYALTFDDGPYQYTWDLATSLNKLGVSATFFINGNNWVNAATDSVVTSSGKKTYINVIKHLDEMGHQIASHTYSHRDLKGLSAAVVKKEMTDVEAIVKKAIGKKPTYMRPPSGVTDATSLQALGDLGYKVVLWDIDTNDWKTHSLTAEKAEFANVMGKETGTPKKGHISLMHDVHEQTVKELVPWAVPYIKSKKYKFVTVAECLGFSKASAYKA</sequence>
<dbReference type="SUPFAM" id="SSF88713">
    <property type="entry name" value="Glycoside hydrolase/deacetylase"/>
    <property type="match status" value="1"/>
</dbReference>
<dbReference type="InParanoid" id="A0A167K5C5"/>
<dbReference type="GO" id="GO:0016810">
    <property type="term" value="F:hydrolase activity, acting on carbon-nitrogen (but not peptide) bonds"/>
    <property type="evidence" value="ECO:0007669"/>
    <property type="project" value="InterPro"/>
</dbReference>
<evidence type="ECO:0000256" key="4">
    <source>
        <dbReference type="ARBA" id="ARBA00022801"/>
    </source>
</evidence>
<dbReference type="GO" id="GO:0005975">
    <property type="term" value="P:carbohydrate metabolic process"/>
    <property type="evidence" value="ECO:0007669"/>
    <property type="project" value="InterPro"/>
</dbReference>
<name>A0A167K5C5_PHYB8</name>
<gene>
    <name evidence="7" type="ORF">PHYBLDRAFT_63683</name>
</gene>
<accession>A0A167K5C5</accession>
<evidence type="ECO:0000313" key="7">
    <source>
        <dbReference type="EMBL" id="OAD67316.1"/>
    </source>
</evidence>
<evidence type="ECO:0000256" key="1">
    <source>
        <dbReference type="ARBA" id="ARBA00001941"/>
    </source>
</evidence>
<comment type="cofactor">
    <cofactor evidence="1">
        <name>Co(2+)</name>
        <dbReference type="ChEBI" id="CHEBI:48828"/>
    </cofactor>
</comment>